<comment type="caution">
    <text evidence="2">The sequence shown here is derived from an EMBL/GenBank/DDBJ whole genome shotgun (WGS) entry which is preliminary data.</text>
</comment>
<keyword evidence="2" id="KW-0418">Kinase</keyword>
<evidence type="ECO:0000256" key="1">
    <source>
        <dbReference type="SAM" id="MobiDB-lite"/>
    </source>
</evidence>
<keyword evidence="2" id="KW-0808">Transferase</keyword>
<accession>S9R3X3</accession>
<evidence type="ECO:0000313" key="3">
    <source>
        <dbReference type="Proteomes" id="UP000011682"/>
    </source>
</evidence>
<feature type="region of interest" description="Disordered" evidence="1">
    <location>
        <begin position="20"/>
        <end position="117"/>
    </location>
</feature>
<dbReference type="AlphaFoldDB" id="S9R3X3"/>
<feature type="compositionally biased region" description="Polar residues" evidence="1">
    <location>
        <begin position="157"/>
        <end position="171"/>
    </location>
</feature>
<proteinExistence type="predicted"/>
<dbReference type="Proteomes" id="UP000011682">
    <property type="component" value="Unassembled WGS sequence"/>
</dbReference>
<dbReference type="GO" id="GO:0016301">
    <property type="term" value="F:kinase activity"/>
    <property type="evidence" value="ECO:0007669"/>
    <property type="project" value="UniProtKB-KW"/>
</dbReference>
<feature type="compositionally biased region" description="Basic residues" evidence="1">
    <location>
        <begin position="23"/>
        <end position="32"/>
    </location>
</feature>
<reference evidence="2" key="1">
    <citation type="submission" date="2013-05" db="EMBL/GenBank/DDBJ databases">
        <title>Genome assembly of Cystobacter fuscus DSM 2262.</title>
        <authorList>
            <person name="Sharma G."/>
            <person name="Khatri I."/>
            <person name="Kaur C."/>
            <person name="Mayilraj S."/>
            <person name="Subramanian S."/>
        </authorList>
    </citation>
    <scope>NUCLEOTIDE SEQUENCE [LARGE SCALE GENOMIC DNA]</scope>
    <source>
        <strain evidence="2">DSM 2262</strain>
    </source>
</reference>
<feature type="compositionally biased region" description="Basic residues" evidence="1">
    <location>
        <begin position="267"/>
        <end position="277"/>
    </location>
</feature>
<sequence length="277" mass="29459">MNGGPARQRGPISQLAMAIAARRPNRAIRAHRQGMSCSRGEAGTSPRGPQGRASYRLPFVWHSARPRLPTAPPQDSEPDAQQPDQPPPRAALHSATPGSTGFERSSPIDDPGGGATQTIHSIAHFDFRAIEPFSPFENPICRNSRKGIFVDAHDESMGNQGSRASTASTCSPWGPPAHGNSGTRHSSAPWVPSSALKTMASPLRVSSRGAEERAPGAMSATMRVPDAVPSVTHGSEPCTPSLARKNKRPSGSPSRGVGSTPPDESRRRPRVSRRQRS</sequence>
<protein>
    <submittedName>
        <fullName evidence="2">Serine/threonine kinase</fullName>
    </submittedName>
</protein>
<name>S9R3X3_CYSF2</name>
<evidence type="ECO:0000313" key="2">
    <source>
        <dbReference type="EMBL" id="EPX63583.1"/>
    </source>
</evidence>
<feature type="region of interest" description="Disordered" evidence="1">
    <location>
        <begin position="155"/>
        <end position="277"/>
    </location>
</feature>
<keyword evidence="3" id="KW-1185">Reference proteome</keyword>
<gene>
    <name evidence="2" type="ORF">D187_005990</name>
</gene>
<dbReference type="EMBL" id="ANAH02000005">
    <property type="protein sequence ID" value="EPX63583.1"/>
    <property type="molecule type" value="Genomic_DNA"/>
</dbReference>
<organism evidence="2 3">
    <name type="scientific">Cystobacter fuscus (strain ATCC 25194 / DSM 2262 / NBRC 100088 / M29)</name>
    <dbReference type="NCBI Taxonomy" id="1242864"/>
    <lineage>
        <taxon>Bacteria</taxon>
        <taxon>Pseudomonadati</taxon>
        <taxon>Myxococcota</taxon>
        <taxon>Myxococcia</taxon>
        <taxon>Myxococcales</taxon>
        <taxon>Cystobacterineae</taxon>
        <taxon>Archangiaceae</taxon>
        <taxon>Cystobacter</taxon>
    </lineage>
</organism>
<feature type="compositionally biased region" description="Low complexity" evidence="1">
    <location>
        <begin position="249"/>
        <end position="262"/>
    </location>
</feature>